<gene>
    <name evidence="2" type="ORF">mMyoMyo1_009213</name>
</gene>
<dbReference type="EMBL" id="JABWUV010000017">
    <property type="protein sequence ID" value="KAF6296106.1"/>
    <property type="molecule type" value="Genomic_DNA"/>
</dbReference>
<dbReference type="AlphaFoldDB" id="A0A7J7T5X4"/>
<dbReference type="Proteomes" id="UP000527355">
    <property type="component" value="Unassembled WGS sequence"/>
</dbReference>
<name>A0A7J7T5X4_MYOMY</name>
<evidence type="ECO:0000256" key="1">
    <source>
        <dbReference type="SAM" id="MobiDB-lite"/>
    </source>
</evidence>
<reference evidence="2 3" key="1">
    <citation type="journal article" date="2020" name="Nature">
        <title>Six reference-quality genomes reveal evolution of bat adaptations.</title>
        <authorList>
            <person name="Jebb D."/>
            <person name="Huang Z."/>
            <person name="Pippel M."/>
            <person name="Hughes G.M."/>
            <person name="Lavrichenko K."/>
            <person name="Devanna P."/>
            <person name="Winkler S."/>
            <person name="Jermiin L.S."/>
            <person name="Skirmuntt E.C."/>
            <person name="Katzourakis A."/>
            <person name="Burkitt-Gray L."/>
            <person name="Ray D.A."/>
            <person name="Sullivan K.A.M."/>
            <person name="Roscito J.G."/>
            <person name="Kirilenko B.M."/>
            <person name="Davalos L.M."/>
            <person name="Corthals A.P."/>
            <person name="Power M.L."/>
            <person name="Jones G."/>
            <person name="Ransome R.D."/>
            <person name="Dechmann D.K.N."/>
            <person name="Locatelli A.G."/>
            <person name="Puechmaille S.J."/>
            <person name="Fedrigo O."/>
            <person name="Jarvis E.D."/>
            <person name="Hiller M."/>
            <person name="Vernes S.C."/>
            <person name="Myers E.W."/>
            <person name="Teeling E.C."/>
        </authorList>
    </citation>
    <scope>NUCLEOTIDE SEQUENCE [LARGE SCALE GENOMIC DNA]</scope>
    <source>
        <strain evidence="2">MMyoMyo1</strain>
        <tissue evidence="2">Flight muscle</tissue>
    </source>
</reference>
<protein>
    <submittedName>
        <fullName evidence="2">Uncharacterized protein</fullName>
    </submittedName>
</protein>
<keyword evidence="3" id="KW-1185">Reference proteome</keyword>
<comment type="caution">
    <text evidence="2">The sequence shown here is derived from an EMBL/GenBank/DDBJ whole genome shotgun (WGS) entry which is preliminary data.</text>
</comment>
<evidence type="ECO:0000313" key="3">
    <source>
        <dbReference type="Proteomes" id="UP000527355"/>
    </source>
</evidence>
<accession>A0A7J7T5X4</accession>
<evidence type="ECO:0000313" key="2">
    <source>
        <dbReference type="EMBL" id="KAF6296106.1"/>
    </source>
</evidence>
<proteinExistence type="predicted"/>
<feature type="compositionally biased region" description="Pro residues" evidence="1">
    <location>
        <begin position="1"/>
        <end position="10"/>
    </location>
</feature>
<sequence length="139" mass="14422">MWTKSPPPLLPGSSQDTGPCAPRTDRSFISTPVAAADGWDDGDTVMLSLPFGGPPSLPPSPALQAPGRLACSLSCSQEGASSVRLLFLEALLPLCLRTLPFIQLLCVRHVLRGLSASERGAAGFLLHNSSAFSLAPGIA</sequence>
<feature type="region of interest" description="Disordered" evidence="1">
    <location>
        <begin position="1"/>
        <end position="23"/>
    </location>
</feature>
<organism evidence="2 3">
    <name type="scientific">Myotis myotis</name>
    <name type="common">Greater mouse-eared bat</name>
    <name type="synonym">Vespertilio myotis</name>
    <dbReference type="NCBI Taxonomy" id="51298"/>
    <lineage>
        <taxon>Eukaryota</taxon>
        <taxon>Metazoa</taxon>
        <taxon>Chordata</taxon>
        <taxon>Craniata</taxon>
        <taxon>Vertebrata</taxon>
        <taxon>Euteleostomi</taxon>
        <taxon>Mammalia</taxon>
        <taxon>Eutheria</taxon>
        <taxon>Laurasiatheria</taxon>
        <taxon>Chiroptera</taxon>
        <taxon>Yangochiroptera</taxon>
        <taxon>Vespertilionidae</taxon>
        <taxon>Myotis</taxon>
    </lineage>
</organism>